<comment type="caution">
    <text evidence="4">The sequence shown here is derived from an EMBL/GenBank/DDBJ whole genome shotgun (WGS) entry which is preliminary data.</text>
</comment>
<gene>
    <name evidence="4" type="ORF">ACFSYJ_34500</name>
</gene>
<dbReference type="EMBL" id="JBHUKU010000022">
    <property type="protein sequence ID" value="MFD2463770.1"/>
    <property type="molecule type" value="Genomic_DNA"/>
</dbReference>
<protein>
    <submittedName>
        <fullName evidence="4">GvpL/GvpF family gas vesicle protein</fullName>
    </submittedName>
</protein>
<accession>A0ABW5GS81</accession>
<keyword evidence="1" id="KW-0304">Gas vesicle</keyword>
<name>A0ABW5GS81_9PSEU</name>
<evidence type="ECO:0000313" key="5">
    <source>
        <dbReference type="Proteomes" id="UP001597419"/>
    </source>
</evidence>
<dbReference type="PANTHER" id="PTHR36852:SF1">
    <property type="entry name" value="PROTEIN GVPL 2"/>
    <property type="match status" value="1"/>
</dbReference>
<dbReference type="RefSeq" id="WP_345386477.1">
    <property type="nucleotide sequence ID" value="NZ_BAABHG010000001.1"/>
</dbReference>
<reference evidence="5" key="1">
    <citation type="journal article" date="2019" name="Int. J. Syst. Evol. Microbiol.">
        <title>The Global Catalogue of Microorganisms (GCM) 10K type strain sequencing project: providing services to taxonomists for standard genome sequencing and annotation.</title>
        <authorList>
            <consortium name="The Broad Institute Genomics Platform"/>
            <consortium name="The Broad Institute Genome Sequencing Center for Infectious Disease"/>
            <person name="Wu L."/>
            <person name="Ma J."/>
        </authorList>
    </citation>
    <scope>NUCLEOTIDE SEQUENCE [LARGE SCALE GENOMIC DNA]</scope>
    <source>
        <strain evidence="5">CGMCC 4.7643</strain>
    </source>
</reference>
<keyword evidence="5" id="KW-1185">Reference proteome</keyword>
<evidence type="ECO:0000256" key="3">
    <source>
        <dbReference type="ARBA" id="ARBA00035643"/>
    </source>
</evidence>
<sequence length="264" mass="28712">MSAEARVCYCYAVTKPLPPDALAGVPGLRDSTVDTVECDGLAAVVSELPAAEFGERALRANLEDLGWLERVARRHNDVVDGVARRAATVPFRLATIYRDRHRVHEVLRSGAARIGAALDRIEGRSEWGLKVYAEFAEEAEPVPPSGPTEPPGRSYLRKRLAERRSRDLRWARVEETAAKVDESLCALAVDRRAHRPQSRRLSGDSEQNVLNVAYLVDDADVDSFLARAGELRAAARGCRVGLTGPWAPYSFALPDPGATGSAGS</sequence>
<dbReference type="InterPro" id="IPR009430">
    <property type="entry name" value="GvpL/GvpF"/>
</dbReference>
<evidence type="ECO:0000313" key="4">
    <source>
        <dbReference type="EMBL" id="MFD2463770.1"/>
    </source>
</evidence>
<evidence type="ECO:0000256" key="1">
    <source>
        <dbReference type="ARBA" id="ARBA00022987"/>
    </source>
</evidence>
<organism evidence="4 5">
    <name type="scientific">Amycolatopsis samaneae</name>
    <dbReference type="NCBI Taxonomy" id="664691"/>
    <lineage>
        <taxon>Bacteria</taxon>
        <taxon>Bacillati</taxon>
        <taxon>Actinomycetota</taxon>
        <taxon>Actinomycetes</taxon>
        <taxon>Pseudonocardiales</taxon>
        <taxon>Pseudonocardiaceae</taxon>
        <taxon>Amycolatopsis</taxon>
    </lineage>
</organism>
<comment type="subcellular location">
    <subcellularLocation>
        <location evidence="2">Gas vesicle</location>
    </subcellularLocation>
</comment>
<evidence type="ECO:0000256" key="2">
    <source>
        <dbReference type="ARBA" id="ARBA00035108"/>
    </source>
</evidence>
<dbReference type="Pfam" id="PF06386">
    <property type="entry name" value="GvpL_GvpF"/>
    <property type="match status" value="1"/>
</dbReference>
<dbReference type="PANTHER" id="PTHR36852">
    <property type="entry name" value="PROTEIN GVPL 2"/>
    <property type="match status" value="1"/>
</dbReference>
<comment type="similarity">
    <text evidence="3">Belongs to the gas vesicle GvpF/GvpL family.</text>
</comment>
<proteinExistence type="inferred from homology"/>
<dbReference type="Proteomes" id="UP001597419">
    <property type="component" value="Unassembled WGS sequence"/>
</dbReference>